<dbReference type="EMBL" id="BARV01044120">
    <property type="protein sequence ID" value="GAI69335.1"/>
    <property type="molecule type" value="Genomic_DNA"/>
</dbReference>
<organism evidence="1">
    <name type="scientific">marine sediment metagenome</name>
    <dbReference type="NCBI Taxonomy" id="412755"/>
    <lineage>
        <taxon>unclassified sequences</taxon>
        <taxon>metagenomes</taxon>
        <taxon>ecological metagenomes</taxon>
    </lineage>
</organism>
<proteinExistence type="predicted"/>
<comment type="caution">
    <text evidence="1">The sequence shown here is derived from an EMBL/GenBank/DDBJ whole genome shotgun (WGS) entry which is preliminary data.</text>
</comment>
<protein>
    <submittedName>
        <fullName evidence="1">Uncharacterized protein</fullName>
    </submittedName>
</protein>
<reference evidence="1" key="1">
    <citation type="journal article" date="2014" name="Front. Microbiol.">
        <title>High frequency of phylogenetically diverse reductive dehalogenase-homologous genes in deep subseafloor sedimentary metagenomes.</title>
        <authorList>
            <person name="Kawai M."/>
            <person name="Futagami T."/>
            <person name="Toyoda A."/>
            <person name="Takaki Y."/>
            <person name="Nishi S."/>
            <person name="Hori S."/>
            <person name="Arai W."/>
            <person name="Tsubouchi T."/>
            <person name="Morono Y."/>
            <person name="Uchiyama I."/>
            <person name="Ito T."/>
            <person name="Fujiyama A."/>
            <person name="Inagaki F."/>
            <person name="Takami H."/>
        </authorList>
    </citation>
    <scope>NUCLEOTIDE SEQUENCE</scope>
    <source>
        <strain evidence="1">Expedition CK06-06</strain>
    </source>
</reference>
<name>X1S1L2_9ZZZZ</name>
<gene>
    <name evidence="1" type="ORF">S06H3_65484</name>
</gene>
<dbReference type="AlphaFoldDB" id="X1S1L2"/>
<evidence type="ECO:0000313" key="1">
    <source>
        <dbReference type="EMBL" id="GAI69335.1"/>
    </source>
</evidence>
<accession>X1S1L2</accession>
<feature type="non-terminal residue" evidence="1">
    <location>
        <position position="1"/>
    </location>
</feature>
<sequence>ALPGKESTIPGYASRKGTVKYINSPSYTLN</sequence>